<name>A0A1V3XAU9_MYCKA</name>
<evidence type="ECO:0000259" key="2">
    <source>
        <dbReference type="Pfam" id="PF17991"/>
    </source>
</evidence>
<protein>
    <submittedName>
        <fullName evidence="3">DipZ domain protein</fullName>
    </submittedName>
</protein>
<organism evidence="3 4">
    <name type="scientific">Mycobacterium kansasii</name>
    <dbReference type="NCBI Taxonomy" id="1768"/>
    <lineage>
        <taxon>Bacteria</taxon>
        <taxon>Bacillati</taxon>
        <taxon>Actinomycetota</taxon>
        <taxon>Actinomycetes</taxon>
        <taxon>Mycobacteriales</taxon>
        <taxon>Mycobacteriaceae</taxon>
        <taxon>Mycobacterium</taxon>
    </lineage>
</organism>
<feature type="compositionally biased region" description="Polar residues" evidence="1">
    <location>
        <begin position="1"/>
        <end position="11"/>
    </location>
</feature>
<dbReference type="EMBL" id="MVBM01000003">
    <property type="protein sequence ID" value="OOK76257.1"/>
    <property type="molecule type" value="Genomic_DNA"/>
</dbReference>
<reference evidence="3 4" key="1">
    <citation type="submission" date="2017-02" db="EMBL/GenBank/DDBJ databases">
        <title>Complete genome sequences of Mycobacterium kansasii strains isolated from rhesus macaques.</title>
        <authorList>
            <person name="Panda A."/>
            <person name="Nagaraj S."/>
            <person name="Zhao X."/>
            <person name="Tettelin H."/>
            <person name="Detolla L.J."/>
        </authorList>
    </citation>
    <scope>NUCLEOTIDE SEQUENCE [LARGE SCALE GENOMIC DNA]</scope>
    <source>
        <strain evidence="3 4">11-3813</strain>
    </source>
</reference>
<proteinExistence type="predicted"/>
<feature type="domain" description="DipZ thioredoxin-like C-terminal" evidence="2">
    <location>
        <begin position="7"/>
        <end position="48"/>
    </location>
</feature>
<dbReference type="InterPro" id="IPR041017">
    <property type="entry name" value="Thioredoxin_10"/>
</dbReference>
<dbReference type="AlphaFoldDB" id="A0A1V3XAU9"/>
<accession>A0A1V3XAU9</accession>
<dbReference type="Proteomes" id="UP000189229">
    <property type="component" value="Unassembled WGS sequence"/>
</dbReference>
<comment type="caution">
    <text evidence="3">The sequence shown here is derived from an EMBL/GenBank/DDBJ whole genome shotgun (WGS) entry which is preliminary data.</text>
</comment>
<dbReference type="Pfam" id="PF17991">
    <property type="entry name" value="Thioredoxin_10"/>
    <property type="match status" value="1"/>
</dbReference>
<dbReference type="Gene3D" id="2.60.120.260">
    <property type="entry name" value="Galactose-binding domain-like"/>
    <property type="match status" value="1"/>
</dbReference>
<sequence length="48" mass="5030">MTRNGQTTTVPISGPPTSHHIVAGDGVESGTLEVRPGKGLRVYSFTYG</sequence>
<evidence type="ECO:0000256" key="1">
    <source>
        <dbReference type="SAM" id="MobiDB-lite"/>
    </source>
</evidence>
<evidence type="ECO:0000313" key="4">
    <source>
        <dbReference type="Proteomes" id="UP000189229"/>
    </source>
</evidence>
<evidence type="ECO:0000313" key="3">
    <source>
        <dbReference type="EMBL" id="OOK76257.1"/>
    </source>
</evidence>
<gene>
    <name evidence="3" type="ORF">BZL30_3170</name>
</gene>
<feature type="region of interest" description="Disordered" evidence="1">
    <location>
        <begin position="1"/>
        <end position="21"/>
    </location>
</feature>